<keyword evidence="1" id="KW-0175">Coiled coil</keyword>
<evidence type="ECO:0000313" key="2">
    <source>
        <dbReference type="EMBL" id="GLH68646.1"/>
    </source>
</evidence>
<protein>
    <recommendedName>
        <fullName evidence="4">TonB C-terminal domain-containing protein</fullName>
    </recommendedName>
</protein>
<name>A0ABQ5Q2J3_9BACT</name>
<evidence type="ECO:0000256" key="1">
    <source>
        <dbReference type="SAM" id="Coils"/>
    </source>
</evidence>
<evidence type="ECO:0008006" key="4">
    <source>
        <dbReference type="Google" id="ProtNLM"/>
    </source>
</evidence>
<proteinExistence type="predicted"/>
<accession>A0ABQ5Q2J3</accession>
<comment type="caution">
    <text evidence="2">The sequence shown here is derived from an EMBL/GenBank/DDBJ whole genome shotgun (WGS) entry which is preliminary data.</text>
</comment>
<evidence type="ECO:0000313" key="3">
    <source>
        <dbReference type="Proteomes" id="UP001165089"/>
    </source>
</evidence>
<reference evidence="2 3" key="1">
    <citation type="journal article" date="2023" name="Antonie Van Leeuwenhoek">
        <title>Mesoterricola silvestris gen. nov., sp. nov., Mesoterricola sediminis sp. nov., Geothrix oryzae sp. nov., Geothrix edaphica sp. nov., Geothrix rubra sp. nov., and Geothrix limicola sp. nov., six novel members of Acidobacteriota isolated from soils.</title>
        <authorList>
            <person name="Itoh H."/>
            <person name="Sugisawa Y."/>
            <person name="Mise K."/>
            <person name="Xu Z."/>
            <person name="Kuniyasu M."/>
            <person name="Ushijima N."/>
            <person name="Kawano K."/>
            <person name="Kobayashi E."/>
            <person name="Shiratori Y."/>
            <person name="Masuda Y."/>
            <person name="Senoo K."/>
        </authorList>
    </citation>
    <scope>NUCLEOTIDE SEQUENCE [LARGE SCALE GENOMIC DNA]</scope>
    <source>
        <strain evidence="2 3">Red803</strain>
    </source>
</reference>
<dbReference type="EMBL" id="BSDD01000001">
    <property type="protein sequence ID" value="GLH68646.1"/>
    <property type="molecule type" value="Genomic_DNA"/>
</dbReference>
<dbReference type="Proteomes" id="UP001165089">
    <property type="component" value="Unassembled WGS sequence"/>
</dbReference>
<dbReference type="RefSeq" id="WP_285722190.1">
    <property type="nucleotide sequence ID" value="NZ_BSDD01000001.1"/>
</dbReference>
<sequence length="235" mass="25310">MRVPLALLMIATPLAAAKRPTVAQLQIQVKKLTEERDSLKQRLAATDSLQQDLVAAQQARDQAKADADAARKEVEQLKANLKANASGGDTLLKDLEAARKEAEASREELAKVKAENAELRQQVAAAPREGDLVMLTRDVQPARPLNLNRATPHIKASGFFASRPTGVVVVNVLVSEKGEVLDARLLQGLPGDSPDAKAANEACVQSAKNLVFDPATSKDGNTRFKVWQGVGFYLD</sequence>
<dbReference type="SUPFAM" id="SSF74653">
    <property type="entry name" value="TolA/TonB C-terminal domain"/>
    <property type="match status" value="1"/>
</dbReference>
<feature type="coiled-coil region" evidence="1">
    <location>
        <begin position="22"/>
        <end position="129"/>
    </location>
</feature>
<keyword evidence="3" id="KW-1185">Reference proteome</keyword>
<gene>
    <name evidence="2" type="ORF">GETHPA_01790</name>
</gene>
<organism evidence="2 3">
    <name type="scientific">Geothrix rubra</name>
    <dbReference type="NCBI Taxonomy" id="2927977"/>
    <lineage>
        <taxon>Bacteria</taxon>
        <taxon>Pseudomonadati</taxon>
        <taxon>Acidobacteriota</taxon>
        <taxon>Holophagae</taxon>
        <taxon>Holophagales</taxon>
        <taxon>Holophagaceae</taxon>
        <taxon>Geothrix</taxon>
    </lineage>
</organism>